<sequence length="441" mass="51421">MDRFLNVSTKHMCVMSVVLMILIMMVFVEKYMYLYNLRSLELVGDRPARDVNCTKILHGDSDEILKAKLRGITVDFRRRPRLDARSYINMTRDCDYFIKTRKYLTGSLSREETEFPIAYSIVIHHKIEMFERLLRAIYAPQNLYCVHVDRKADKMFFLAVVGIVSCFDNVFVASKLENVVYASWSRVQADINCMRDLHDLSTKWKYVINLCGTDFPLKTNLEIVKQLKSLDGANSLETERMPPHKMVRWKKRHALVKGVLSNTGQDKDTPPIPIPIFSGSAYFVVTRSYVTHVLRDRLVEEFMEWSKDTYSPDEHLWATLQRMPGVPGAVPLMYKYDTSDMQAIARFVKWQYYEGDVAKGALYPPCSGVHIRSVCVFGSGDVHWILQNAHHLFANKFDEDVDVFAVQCLDEHLRHRSLIYDREPYVHKHLSRFINGYRFDI</sequence>
<evidence type="ECO:0000256" key="3">
    <source>
        <dbReference type="ARBA" id="ARBA00022676"/>
    </source>
</evidence>
<proteinExistence type="inferred from homology"/>
<keyword evidence="7 11" id="KW-1133">Transmembrane helix</keyword>
<dbReference type="EMBL" id="MF579013">
    <property type="protein sequence ID" value="AVG72374.1"/>
    <property type="molecule type" value="Genomic_DNA"/>
</dbReference>
<evidence type="ECO:0000256" key="11">
    <source>
        <dbReference type="SAM" id="Phobius"/>
    </source>
</evidence>
<feature type="transmembrane region" description="Helical" evidence="11">
    <location>
        <begin position="12"/>
        <end position="33"/>
    </location>
</feature>
<comment type="subcellular location">
    <subcellularLocation>
        <location evidence="1">Membrane</location>
        <topology evidence="1">Single-pass type II membrane protein</topology>
    </subcellularLocation>
</comment>
<evidence type="ECO:0000313" key="12">
    <source>
        <dbReference type="EMBL" id="AVG72374.1"/>
    </source>
</evidence>
<comment type="pathway">
    <text evidence="2">Protein modification; protein glycosylation.</text>
</comment>
<evidence type="ECO:0000256" key="1">
    <source>
        <dbReference type="ARBA" id="ARBA00004606"/>
    </source>
</evidence>
<evidence type="ECO:0000256" key="4">
    <source>
        <dbReference type="ARBA" id="ARBA00022679"/>
    </source>
</evidence>
<evidence type="ECO:0000256" key="10">
    <source>
        <dbReference type="ARBA" id="ARBA00038150"/>
    </source>
</evidence>
<evidence type="ECO:0000256" key="8">
    <source>
        <dbReference type="ARBA" id="ARBA00023136"/>
    </source>
</evidence>
<keyword evidence="8 11" id="KW-0472">Membrane</keyword>
<dbReference type="InterPro" id="IPR003406">
    <property type="entry name" value="Glyco_trans_14"/>
</dbReference>
<gene>
    <name evidence="12" type="primary">E4</name>
</gene>
<dbReference type="EC" id="2.4.1.102" evidence="12"/>
<comment type="similarity">
    <text evidence="10">Belongs to the glycosyltransferase 14 family.</text>
</comment>
<dbReference type="GO" id="GO:0016020">
    <property type="term" value="C:membrane"/>
    <property type="evidence" value="ECO:0007669"/>
    <property type="project" value="UniProtKB-SubCell"/>
</dbReference>
<protein>
    <submittedName>
        <fullName evidence="12">1,3 galactose glycoprotein beta1,6N-acetyl glucosaminyl transferase 1</fullName>
        <ecNumber evidence="12">2.4.1.102</ecNumber>
    </submittedName>
</protein>
<reference evidence="12" key="3">
    <citation type="submission" date="2018-02" db="EMBL/GenBank/DDBJ databases">
        <authorList>
            <person name="Cohen D.B."/>
            <person name="Kent A.D."/>
        </authorList>
    </citation>
    <scope>NUCLEOTIDE SEQUENCE</scope>
    <source>
        <strain evidence="12">Kumari NAP11</strain>
    </source>
</reference>
<accession>A0A2L2FP41</accession>
<evidence type="ECO:0000256" key="2">
    <source>
        <dbReference type="ARBA" id="ARBA00004922"/>
    </source>
</evidence>
<keyword evidence="4 12" id="KW-0808">Transferase</keyword>
<dbReference type="GO" id="GO:0003829">
    <property type="term" value="F:beta-1,3-galactosyl-O-glycosyl-glycoprotein beta-1,6-N-acetylglucosaminyltransferase activity"/>
    <property type="evidence" value="ECO:0007669"/>
    <property type="project" value="UniProtKB-EC"/>
</dbReference>
<name>A0A2L2FP41_ELHV1</name>
<evidence type="ECO:0000256" key="7">
    <source>
        <dbReference type="ARBA" id="ARBA00022989"/>
    </source>
</evidence>
<evidence type="ECO:0000256" key="6">
    <source>
        <dbReference type="ARBA" id="ARBA00022968"/>
    </source>
</evidence>
<evidence type="ECO:0000256" key="5">
    <source>
        <dbReference type="ARBA" id="ARBA00022692"/>
    </source>
</evidence>
<keyword evidence="5 11" id="KW-0812">Transmembrane</keyword>
<keyword evidence="9" id="KW-0325">Glycoprotein</keyword>
<keyword evidence="6" id="KW-0735">Signal-anchor</keyword>
<dbReference type="PANTHER" id="PTHR19297">
    <property type="entry name" value="GLYCOSYLTRANSFERASE 14 FAMILY MEMBER"/>
    <property type="match status" value="1"/>
</dbReference>
<evidence type="ECO:0000256" key="9">
    <source>
        <dbReference type="ARBA" id="ARBA00023180"/>
    </source>
</evidence>
<dbReference type="PANTHER" id="PTHR19297:SF96">
    <property type="entry name" value="BETA-1,3-GALACTOSYL-O-GLYCOSYL-GLYCOPROTEIN BETA-1,6-N-ACETYLGLUCOSAMINYLTRANSFERASE"/>
    <property type="match status" value="1"/>
</dbReference>
<reference evidence="12" key="1">
    <citation type="journal article" date="2013" name="Genome Announc.">
        <title>Complete Genome Sequence of Elephant Endotheliotropic Herpesvirus 1A.</title>
        <authorList>
            <person name="Ling P.D."/>
            <person name="Reid J.G."/>
            <person name="Qin X."/>
            <person name="Muzny D.M."/>
            <person name="Gibbs R."/>
            <person name="Petrosino J."/>
            <person name="Peng R."/>
            <person name="Zong J.C."/>
            <person name="Heaggans S.Y."/>
            <person name="Hayward G.S."/>
        </authorList>
    </citation>
    <scope>NUCLEOTIDE SEQUENCE</scope>
    <source>
        <strain evidence="12">Kumari NAP11</strain>
    </source>
</reference>
<keyword evidence="3 12" id="KW-0328">Glycosyltransferase</keyword>
<organism evidence="12">
    <name type="scientific">Elephant endotheliotropic herpesvirus 1A</name>
    <dbReference type="NCBI Taxonomy" id="759753"/>
    <lineage>
        <taxon>Viruses</taxon>
        <taxon>Duplodnaviria</taxon>
        <taxon>Heunggongvirae</taxon>
        <taxon>Peploviricota</taxon>
        <taxon>Herviviricetes</taxon>
        <taxon>Herpesvirales</taxon>
        <taxon>Orthoherpesviridae</taxon>
        <taxon>Betaherpesvirinae</taxon>
        <taxon>Proboscivirus</taxon>
        <taxon>Proboscivirus elephantidbeta1</taxon>
        <taxon>Elephantid herpesvirus 1</taxon>
    </lineage>
</organism>
<dbReference type="Pfam" id="PF02485">
    <property type="entry name" value="Branch"/>
    <property type="match status" value="1"/>
</dbReference>
<reference evidence="12" key="2">
    <citation type="journal article" date="2014" name="J. Virol.">
        <title>Elephant endotheliotropic herpesviruses EEHV1A, EEHV1B, and EEHV2 from cases of hemorrhagic disease are highly diverged from other mammalian herpesviruses and may form a new subfamily.</title>
        <authorList>
            <person name="Richman LK"/>
            <person name="Zong JC"/>
            <person name="Latimer EM"/>
            <person name="Lock J"/>
            <person name="Fleischer RC"/>
            <person name="Heaggans SY"/>
            <person name="Hayward GS."/>
        </authorList>
    </citation>
    <scope>NUCLEOTIDE SEQUENCE</scope>
    <source>
        <strain evidence="12">Kumari NAP11</strain>
    </source>
</reference>